<keyword evidence="2" id="KW-0812">Transmembrane</keyword>
<keyword evidence="1" id="KW-0175">Coiled coil</keyword>
<organism evidence="3 4">
    <name type="scientific">Clostridium intestinale URNW</name>
    <dbReference type="NCBI Taxonomy" id="1294142"/>
    <lineage>
        <taxon>Bacteria</taxon>
        <taxon>Bacillati</taxon>
        <taxon>Bacillota</taxon>
        <taxon>Clostridia</taxon>
        <taxon>Eubacteriales</taxon>
        <taxon>Clostridiaceae</taxon>
        <taxon>Clostridium</taxon>
    </lineage>
</organism>
<sequence>MIYILSAISNTSIYELFLYFFIYSLLGWLTEVCYAYKVRGFFVNRGFLYGPFCPIYGTGIVLAIISLERFNDNIILLYIFATILVSLVEYITGFILETFFNSRWWDYSDNAFNIKGRICLSFSLLWGVAVVFIIKVIHPLIASLVNLVPDVVLTPIAYLTLIYFLTDVFFTLSSLIRLNSLFNSLNNISAEIKDRYEYLFSTTKEIAMDAAQNIEQNLKDLKSKYENSLNNINLNHRRLINAFPNIKSKKFDSILTEIKNKINSLKN</sequence>
<feature type="transmembrane region" description="Helical" evidence="2">
    <location>
        <begin position="117"/>
        <end position="137"/>
    </location>
</feature>
<dbReference type="RefSeq" id="WP_021802341.1">
    <property type="nucleotide sequence ID" value="NZ_KI273145.1"/>
</dbReference>
<evidence type="ECO:0000256" key="2">
    <source>
        <dbReference type="SAM" id="Phobius"/>
    </source>
</evidence>
<dbReference type="AlphaFoldDB" id="U2Q239"/>
<evidence type="ECO:0000313" key="4">
    <source>
        <dbReference type="Proteomes" id="UP000016721"/>
    </source>
</evidence>
<accession>U2Q239</accession>
<dbReference type="eggNOG" id="COG4905">
    <property type="taxonomic scope" value="Bacteria"/>
</dbReference>
<proteinExistence type="predicted"/>
<feature type="transmembrane region" description="Helical" evidence="2">
    <location>
        <begin position="16"/>
        <end position="36"/>
    </location>
</feature>
<gene>
    <name evidence="3" type="ORF">CINTURNW_2347</name>
</gene>
<keyword evidence="2" id="KW-1133">Transmembrane helix</keyword>
<feature type="coiled-coil region" evidence="1">
    <location>
        <begin position="204"/>
        <end position="235"/>
    </location>
</feature>
<evidence type="ECO:0000313" key="3">
    <source>
        <dbReference type="EMBL" id="ERK30114.1"/>
    </source>
</evidence>
<evidence type="ECO:0000256" key="1">
    <source>
        <dbReference type="SAM" id="Coils"/>
    </source>
</evidence>
<evidence type="ECO:0008006" key="5">
    <source>
        <dbReference type="Google" id="ProtNLM"/>
    </source>
</evidence>
<dbReference type="InterPro" id="IPR010540">
    <property type="entry name" value="CmpB_TMEM229"/>
</dbReference>
<dbReference type="PATRIC" id="fig|1294142.3.peg.2421"/>
<dbReference type="EMBL" id="APJA01000012">
    <property type="protein sequence ID" value="ERK30114.1"/>
    <property type="molecule type" value="Genomic_DNA"/>
</dbReference>
<feature type="transmembrane region" description="Helical" evidence="2">
    <location>
        <begin position="48"/>
        <end position="67"/>
    </location>
</feature>
<dbReference type="Pfam" id="PF06541">
    <property type="entry name" value="ABC_trans_CmpB"/>
    <property type="match status" value="1"/>
</dbReference>
<dbReference type="Proteomes" id="UP000016721">
    <property type="component" value="Unassembled WGS sequence"/>
</dbReference>
<dbReference type="HOGENOM" id="CLU_055257_2_2_9"/>
<protein>
    <recommendedName>
        <fullName evidence="5">ABC transporter permease</fullName>
    </recommendedName>
</protein>
<reference evidence="3 4" key="1">
    <citation type="journal article" date="2013" name="Genome Announc.">
        <title>Draft Genome Sequence of the Hydrogen- and Ethanol-Producing Bacterium Clostridium intestinale Strain URNW.</title>
        <authorList>
            <person name="Lal S."/>
            <person name="Ramachandran U."/>
            <person name="Zhang X."/>
            <person name="Sparling R."/>
            <person name="Levin D.B."/>
        </authorList>
    </citation>
    <scope>NUCLEOTIDE SEQUENCE [LARGE SCALE GENOMIC DNA]</scope>
    <source>
        <strain evidence="3 4">URNW</strain>
    </source>
</reference>
<dbReference type="STRING" id="1294142.CINTURNW_2347"/>
<feature type="transmembrane region" description="Helical" evidence="2">
    <location>
        <begin position="157"/>
        <end position="176"/>
    </location>
</feature>
<comment type="caution">
    <text evidence="3">The sequence shown here is derived from an EMBL/GenBank/DDBJ whole genome shotgun (WGS) entry which is preliminary data.</text>
</comment>
<keyword evidence="2" id="KW-0472">Membrane</keyword>
<name>U2Q239_9CLOT</name>
<keyword evidence="4" id="KW-1185">Reference proteome</keyword>
<feature type="transmembrane region" description="Helical" evidence="2">
    <location>
        <begin position="73"/>
        <end position="96"/>
    </location>
</feature>